<keyword evidence="3" id="KW-0677">Repeat</keyword>
<feature type="domain" description="CDC20/Fizzy WD40" evidence="7">
    <location>
        <begin position="93"/>
        <end position="379"/>
    </location>
</feature>
<dbReference type="KEGG" id="tva:4765906"/>
<dbReference type="InterPro" id="IPR019775">
    <property type="entry name" value="WD40_repeat_CS"/>
</dbReference>
<evidence type="ECO:0000256" key="5">
    <source>
        <dbReference type="PROSITE-ProRule" id="PRU00221"/>
    </source>
</evidence>
<dbReference type="PROSITE" id="PS50082">
    <property type="entry name" value="WD_REPEATS_2"/>
    <property type="match status" value="1"/>
</dbReference>
<dbReference type="eggNOG" id="KOG0305">
    <property type="taxonomic scope" value="Eukaryota"/>
</dbReference>
<feature type="region of interest" description="Disordered" evidence="6">
    <location>
        <begin position="17"/>
        <end position="38"/>
    </location>
</feature>
<dbReference type="InterPro" id="IPR056150">
    <property type="entry name" value="WD40_CDC20-Fz"/>
</dbReference>
<organism evidence="8 9">
    <name type="scientific">Trichomonas vaginalis (strain ATCC PRA-98 / G3)</name>
    <dbReference type="NCBI Taxonomy" id="412133"/>
    <lineage>
        <taxon>Eukaryota</taxon>
        <taxon>Metamonada</taxon>
        <taxon>Parabasalia</taxon>
        <taxon>Trichomonadida</taxon>
        <taxon>Trichomonadidae</taxon>
        <taxon>Trichomonas</taxon>
    </lineage>
</organism>
<evidence type="ECO:0000313" key="9">
    <source>
        <dbReference type="Proteomes" id="UP000001542"/>
    </source>
</evidence>
<dbReference type="InParanoid" id="A2EH42"/>
<keyword evidence="2 5" id="KW-0853">WD repeat</keyword>
<dbReference type="InterPro" id="IPR036322">
    <property type="entry name" value="WD40_repeat_dom_sf"/>
</dbReference>
<accession>A2EH42</accession>
<dbReference type="OMA" id="GKHDNRV"/>
<evidence type="ECO:0000256" key="1">
    <source>
        <dbReference type="ARBA" id="ARBA00006445"/>
    </source>
</evidence>
<protein>
    <submittedName>
        <fullName evidence="8">WD repeat protein, putative</fullName>
    </submittedName>
</protein>
<evidence type="ECO:0000256" key="4">
    <source>
        <dbReference type="ARBA" id="ARBA00023306"/>
    </source>
</evidence>
<dbReference type="Gene3D" id="2.130.10.10">
    <property type="entry name" value="YVTN repeat-like/Quinoprotein amine dehydrogenase"/>
    <property type="match status" value="1"/>
</dbReference>
<comment type="similarity">
    <text evidence="1">Belongs to the WD repeat CDC20/Fizzy family.</text>
</comment>
<gene>
    <name evidence="8" type="ORF">TVAG_115690</name>
</gene>
<dbReference type="PROSITE" id="PS00678">
    <property type="entry name" value="WD_REPEATS_1"/>
    <property type="match status" value="1"/>
</dbReference>
<dbReference type="GO" id="GO:1905786">
    <property type="term" value="P:positive regulation of anaphase-promoting complex-dependent catabolic process"/>
    <property type="evidence" value="ECO:0000318"/>
    <property type="project" value="GO_Central"/>
</dbReference>
<dbReference type="PROSITE" id="PS50294">
    <property type="entry name" value="WD_REPEATS_REGION"/>
    <property type="match status" value="1"/>
</dbReference>
<dbReference type="VEuPathDB" id="TrichDB:TVAGG3_0439840"/>
<dbReference type="SMART" id="SM00320">
    <property type="entry name" value="WD40"/>
    <property type="match status" value="3"/>
</dbReference>
<dbReference type="AlphaFoldDB" id="A2EH42"/>
<keyword evidence="9" id="KW-1185">Reference proteome</keyword>
<dbReference type="SMR" id="A2EH42"/>
<dbReference type="PANTHER" id="PTHR19918:SF1">
    <property type="entry name" value="FIZZY-RELATED PROTEIN HOMOLOG"/>
    <property type="match status" value="1"/>
</dbReference>
<proteinExistence type="inferred from homology"/>
<dbReference type="VEuPathDB" id="TrichDB:TVAG_115690"/>
<dbReference type="EMBL" id="DS113387">
    <property type="protein sequence ID" value="EAY08010.1"/>
    <property type="molecule type" value="Genomic_DNA"/>
</dbReference>
<reference evidence="8" key="1">
    <citation type="submission" date="2006-10" db="EMBL/GenBank/DDBJ databases">
        <authorList>
            <person name="Amadeo P."/>
            <person name="Zhao Q."/>
            <person name="Wortman J."/>
            <person name="Fraser-Liggett C."/>
            <person name="Carlton J."/>
        </authorList>
    </citation>
    <scope>NUCLEOTIDE SEQUENCE</scope>
    <source>
        <strain evidence="8">G3</strain>
    </source>
</reference>
<dbReference type="GO" id="GO:1990757">
    <property type="term" value="F:ubiquitin ligase activator activity"/>
    <property type="evidence" value="ECO:0000318"/>
    <property type="project" value="GO_Central"/>
</dbReference>
<evidence type="ECO:0000256" key="2">
    <source>
        <dbReference type="ARBA" id="ARBA00022574"/>
    </source>
</evidence>
<dbReference type="InterPro" id="IPR015943">
    <property type="entry name" value="WD40/YVTN_repeat-like_dom_sf"/>
</dbReference>
<feature type="repeat" description="WD" evidence="5">
    <location>
        <begin position="218"/>
        <end position="259"/>
    </location>
</feature>
<evidence type="ECO:0000256" key="6">
    <source>
        <dbReference type="SAM" id="MobiDB-lite"/>
    </source>
</evidence>
<evidence type="ECO:0000313" key="8">
    <source>
        <dbReference type="EMBL" id="EAY08010.1"/>
    </source>
</evidence>
<evidence type="ECO:0000256" key="3">
    <source>
        <dbReference type="ARBA" id="ARBA00022737"/>
    </source>
</evidence>
<dbReference type="RefSeq" id="XP_001320233.1">
    <property type="nucleotide sequence ID" value="XM_001320198.1"/>
</dbReference>
<dbReference type="Pfam" id="PF24807">
    <property type="entry name" value="WD40_CDC20-Fz"/>
    <property type="match status" value="1"/>
</dbReference>
<reference evidence="8" key="2">
    <citation type="journal article" date="2007" name="Science">
        <title>Draft genome sequence of the sexually transmitted pathogen Trichomonas vaginalis.</title>
        <authorList>
            <person name="Carlton J.M."/>
            <person name="Hirt R.P."/>
            <person name="Silva J.C."/>
            <person name="Delcher A.L."/>
            <person name="Schatz M."/>
            <person name="Zhao Q."/>
            <person name="Wortman J.R."/>
            <person name="Bidwell S.L."/>
            <person name="Alsmark U.C.M."/>
            <person name="Besteiro S."/>
            <person name="Sicheritz-Ponten T."/>
            <person name="Noel C.J."/>
            <person name="Dacks J.B."/>
            <person name="Foster P.G."/>
            <person name="Simillion C."/>
            <person name="Van de Peer Y."/>
            <person name="Miranda-Saavedra D."/>
            <person name="Barton G.J."/>
            <person name="Westrop G.D."/>
            <person name="Mueller S."/>
            <person name="Dessi D."/>
            <person name="Fiori P.L."/>
            <person name="Ren Q."/>
            <person name="Paulsen I."/>
            <person name="Zhang H."/>
            <person name="Bastida-Corcuera F.D."/>
            <person name="Simoes-Barbosa A."/>
            <person name="Brown M.T."/>
            <person name="Hayes R.D."/>
            <person name="Mukherjee M."/>
            <person name="Okumura C.Y."/>
            <person name="Schneider R."/>
            <person name="Smith A.J."/>
            <person name="Vanacova S."/>
            <person name="Villalvazo M."/>
            <person name="Haas B.J."/>
            <person name="Pertea M."/>
            <person name="Feldblyum T.V."/>
            <person name="Utterback T.R."/>
            <person name="Shu C.L."/>
            <person name="Osoegawa K."/>
            <person name="de Jong P.J."/>
            <person name="Hrdy I."/>
            <person name="Horvathova L."/>
            <person name="Zubacova Z."/>
            <person name="Dolezal P."/>
            <person name="Malik S.B."/>
            <person name="Logsdon J.M. Jr."/>
            <person name="Henze K."/>
            <person name="Gupta A."/>
            <person name="Wang C.C."/>
            <person name="Dunne R.L."/>
            <person name="Upcroft J.A."/>
            <person name="Upcroft P."/>
            <person name="White O."/>
            <person name="Salzberg S.L."/>
            <person name="Tang P."/>
            <person name="Chiu C.-H."/>
            <person name="Lee Y.-S."/>
            <person name="Embley T.M."/>
            <person name="Coombs G.H."/>
            <person name="Mottram J.C."/>
            <person name="Tachezy J."/>
            <person name="Fraser-Liggett C.M."/>
            <person name="Johnson P.J."/>
        </authorList>
    </citation>
    <scope>NUCLEOTIDE SEQUENCE [LARGE SCALE GENOMIC DNA]</scope>
    <source>
        <strain evidence="8">G3</strain>
    </source>
</reference>
<name>A2EH42_TRIV3</name>
<dbReference type="Proteomes" id="UP000001542">
    <property type="component" value="Unassembled WGS sequence"/>
</dbReference>
<sequence length="397" mass="44702">MDFQTCFSPTKCTSQKKDRLFPEDRSPQKYYPSPKFKKTSPKYNTDLYESLINQNSPDQVFIKSSPIREISSPKFKGKYTFLTNPNVHPVISLNVPSVSSDFYIHPIDWSKKDQICVTSDNSVYFFNSNNRNSKHILTNIEIPSSCGYSNDGNSVTIGTRCGNIYVINSNTFQAESCMQIYDSTISVIRNTSQGTLIGDQDGNILRFDSRCPTNLDVISAHESEVCNIAISNDGNHFATGSNENTVKIWDFRALSNPYSSYCEHSAAVRALSFSSINPDLIVSGGGTTDKTIRIWDINTCVTSKTVQTGSQICNLIWNERYDTILSTHGFSQNSICLWSSQLKLMNSIKIHKNRVLYSCSSPESTHVLTAAPHDKVYIWKLFPKHESMSVQQIFSLR</sequence>
<keyword evidence="4" id="KW-0131">Cell cycle</keyword>
<dbReference type="GO" id="GO:0005680">
    <property type="term" value="C:anaphase-promoting complex"/>
    <property type="evidence" value="ECO:0000318"/>
    <property type="project" value="GO_Central"/>
</dbReference>
<dbReference type="InterPro" id="IPR001680">
    <property type="entry name" value="WD40_rpt"/>
</dbReference>
<dbReference type="STRING" id="5722.A2EH42"/>
<evidence type="ECO:0000259" key="7">
    <source>
        <dbReference type="Pfam" id="PF24807"/>
    </source>
</evidence>
<dbReference type="OrthoDB" id="10263272at2759"/>
<dbReference type="GO" id="GO:0031145">
    <property type="term" value="P:anaphase-promoting complex-dependent catabolic process"/>
    <property type="evidence" value="ECO:0000318"/>
    <property type="project" value="GO_Central"/>
</dbReference>
<feature type="compositionally biased region" description="Basic and acidic residues" evidence="6">
    <location>
        <begin position="17"/>
        <end position="27"/>
    </location>
</feature>
<dbReference type="PANTHER" id="PTHR19918">
    <property type="entry name" value="CELL DIVISION CYCLE 20 CDC20 FIZZY -RELATED"/>
    <property type="match status" value="1"/>
</dbReference>
<dbReference type="SUPFAM" id="SSF50978">
    <property type="entry name" value="WD40 repeat-like"/>
    <property type="match status" value="1"/>
</dbReference>
<dbReference type="GO" id="GO:0010997">
    <property type="term" value="F:anaphase-promoting complex binding"/>
    <property type="evidence" value="ECO:0000318"/>
    <property type="project" value="GO_Central"/>
</dbReference>
<dbReference type="InterPro" id="IPR033010">
    <property type="entry name" value="Cdc20/Fizzy"/>
</dbReference>